<dbReference type="OrthoDB" id="3827927at2759"/>
<protein>
    <submittedName>
        <fullName evidence="1">Uncharacterized protein</fullName>
    </submittedName>
</protein>
<sequence>MLVPPELRVGGQLDLGILENARRQLLDAPPMKQFRESGHDFVFEGLYDATKASREVAQAWDTQNVQRVYGYFGREPPQRPDLIKSYGAIRIRESKGGRLNKGFRGEAGIWVILPLEDWGRDNGLWIEGGEEVKFGMDVSIDGIEPITLRGTGGCLLVVFQLW</sequence>
<dbReference type="EMBL" id="JAESVG020000004">
    <property type="protein sequence ID" value="KAG8628039.1"/>
    <property type="molecule type" value="Genomic_DNA"/>
</dbReference>
<proteinExistence type="predicted"/>
<name>A0A8K0L1M8_9PEZI</name>
<reference evidence="1" key="1">
    <citation type="submission" date="2021-07" db="EMBL/GenBank/DDBJ databases">
        <title>Elsinoe batatas strain:CRI-CJ2 Genome sequencing and assembly.</title>
        <authorList>
            <person name="Huang L."/>
        </authorList>
    </citation>
    <scope>NUCLEOTIDE SEQUENCE</scope>
    <source>
        <strain evidence="1">CRI-CJ2</strain>
    </source>
</reference>
<evidence type="ECO:0000313" key="1">
    <source>
        <dbReference type="EMBL" id="KAG8628039.1"/>
    </source>
</evidence>
<accession>A0A8K0L1M8</accession>
<evidence type="ECO:0000313" key="2">
    <source>
        <dbReference type="Proteomes" id="UP000809789"/>
    </source>
</evidence>
<gene>
    <name evidence="1" type="ORF">KVT40_003912</name>
</gene>
<keyword evidence="2" id="KW-1185">Reference proteome</keyword>
<organism evidence="1 2">
    <name type="scientific">Elsinoe batatas</name>
    <dbReference type="NCBI Taxonomy" id="2601811"/>
    <lineage>
        <taxon>Eukaryota</taxon>
        <taxon>Fungi</taxon>
        <taxon>Dikarya</taxon>
        <taxon>Ascomycota</taxon>
        <taxon>Pezizomycotina</taxon>
        <taxon>Dothideomycetes</taxon>
        <taxon>Dothideomycetidae</taxon>
        <taxon>Myriangiales</taxon>
        <taxon>Elsinoaceae</taxon>
        <taxon>Elsinoe</taxon>
    </lineage>
</organism>
<comment type="caution">
    <text evidence="1">The sequence shown here is derived from an EMBL/GenBank/DDBJ whole genome shotgun (WGS) entry which is preliminary data.</text>
</comment>
<dbReference type="AlphaFoldDB" id="A0A8K0L1M8"/>
<dbReference type="Proteomes" id="UP000809789">
    <property type="component" value="Unassembled WGS sequence"/>
</dbReference>